<evidence type="ECO:0000313" key="2">
    <source>
        <dbReference type="Proteomes" id="UP000799118"/>
    </source>
</evidence>
<accession>A0A6A4HPH6</accession>
<evidence type="ECO:0000313" key="1">
    <source>
        <dbReference type="EMBL" id="KAE9400912.1"/>
    </source>
</evidence>
<keyword evidence="2" id="KW-1185">Reference proteome</keyword>
<dbReference type="EMBL" id="ML769452">
    <property type="protein sequence ID" value="KAE9400912.1"/>
    <property type="molecule type" value="Genomic_DNA"/>
</dbReference>
<organism evidence="1 2">
    <name type="scientific">Gymnopus androsaceus JB14</name>
    <dbReference type="NCBI Taxonomy" id="1447944"/>
    <lineage>
        <taxon>Eukaryota</taxon>
        <taxon>Fungi</taxon>
        <taxon>Dikarya</taxon>
        <taxon>Basidiomycota</taxon>
        <taxon>Agaricomycotina</taxon>
        <taxon>Agaricomycetes</taxon>
        <taxon>Agaricomycetidae</taxon>
        <taxon>Agaricales</taxon>
        <taxon>Marasmiineae</taxon>
        <taxon>Omphalotaceae</taxon>
        <taxon>Gymnopus</taxon>
    </lineage>
</organism>
<reference evidence="1" key="1">
    <citation type="journal article" date="2019" name="Environ. Microbiol.">
        <title>Fungal ecological strategies reflected in gene transcription - a case study of two litter decomposers.</title>
        <authorList>
            <person name="Barbi F."/>
            <person name="Kohler A."/>
            <person name="Barry K."/>
            <person name="Baskaran P."/>
            <person name="Daum C."/>
            <person name="Fauchery L."/>
            <person name="Ihrmark K."/>
            <person name="Kuo A."/>
            <person name="LaButti K."/>
            <person name="Lipzen A."/>
            <person name="Morin E."/>
            <person name="Grigoriev I.V."/>
            <person name="Henrissat B."/>
            <person name="Lindahl B."/>
            <person name="Martin F."/>
        </authorList>
    </citation>
    <scope>NUCLEOTIDE SEQUENCE</scope>
    <source>
        <strain evidence="1">JB14</strain>
    </source>
</reference>
<gene>
    <name evidence="1" type="ORF">BT96DRAFT_938357</name>
</gene>
<protein>
    <submittedName>
        <fullName evidence="1">Uncharacterized protein</fullName>
    </submittedName>
</protein>
<sequence>MQIFFQMVHSKPHSKFSHSHNLNPKVHNKEGRPKPTIIQLSLSMYPFLIGGLWTQILTPEGDEDKAVVMVMAQHRVKTVVVVVHQVKHYMFPLMLSPEHLQGHDMVSQFTLILEAQVKHLTSLGSRQMVLTHTLHLYLIRLVKTHKPHKLSSKAPPNKALQYAPLDLQGTHPLIVLQQSAALHSIMPHLHIHALELEREEDVMLLMSGHFLLGTDLKDYFKVLISK</sequence>
<dbReference type="AlphaFoldDB" id="A0A6A4HPH6"/>
<proteinExistence type="predicted"/>
<dbReference type="Proteomes" id="UP000799118">
    <property type="component" value="Unassembled WGS sequence"/>
</dbReference>
<name>A0A6A4HPH6_9AGAR</name>